<gene>
    <name evidence="1" type="ORF">K0B96_06615</name>
</gene>
<dbReference type="Gene3D" id="3.90.1690.10">
    <property type="entry name" value="phage-related protein like domain"/>
    <property type="match status" value="1"/>
</dbReference>
<dbReference type="InterPro" id="IPR053738">
    <property type="entry name" value="Lambda_capsid_assembly"/>
</dbReference>
<evidence type="ECO:0000313" key="2">
    <source>
        <dbReference type="Proteomes" id="UP000825051"/>
    </source>
</evidence>
<name>A0A8F9TZC0_9BACT</name>
<dbReference type="EMBL" id="CP080507">
    <property type="protein sequence ID" value="QYM80282.1"/>
    <property type="molecule type" value="Genomic_DNA"/>
</dbReference>
<sequence length="344" mass="37323">MKALRTTTGIALASGGFFPLVSLGNEARVVTDDGSDLRPGLVALANETRFNVSHFSESLTQFSTGYRDPENLLAATDYIAPPVQVGRRFDWKNADQSKYFLTEIDDERPIGGGFKKVEFGGAEQTSKTKNRGLMTVIDADESGGVIDEEAITASLLQRIFRNKYRRAITALLAITAGDGAIFAANTQPDEILKAALEAAQLETGVYPNRGLIGLSGWNLRSAAYAAQNTAGATAQLTKSLSQVAGDLFLDELRVDKSVYQQTKTAKGRIVPASFIGFHGRDGLTKDDPSNLKQFWTPVVGGGRYRVYRRVYGPADKFIEITIEHYENILGTSSIGATRKNITNA</sequence>
<dbReference type="Proteomes" id="UP000825051">
    <property type="component" value="Chromosome"/>
</dbReference>
<dbReference type="KEGG" id="ole:K0B96_06615"/>
<organism evidence="1 2">
    <name type="scientific">Horticoccus luteus</name>
    <dbReference type="NCBI Taxonomy" id="2862869"/>
    <lineage>
        <taxon>Bacteria</taxon>
        <taxon>Pseudomonadati</taxon>
        <taxon>Verrucomicrobiota</taxon>
        <taxon>Opitutia</taxon>
        <taxon>Opitutales</taxon>
        <taxon>Opitutaceae</taxon>
        <taxon>Horticoccus</taxon>
    </lineage>
</organism>
<keyword evidence="2" id="KW-1185">Reference proteome</keyword>
<proteinExistence type="predicted"/>
<reference evidence="1" key="1">
    <citation type="submission" date="2021-08" db="EMBL/GenBank/DDBJ databases">
        <title>Genome of a novel bacterium of the phylum Verrucomicrobia, Oleiharenicola sp. KSB-15.</title>
        <authorList>
            <person name="Chung J.-H."/>
            <person name="Ahn J.-H."/>
            <person name="Yoon Y."/>
            <person name="Kim D.-Y."/>
            <person name="An S.-H."/>
            <person name="Park I."/>
            <person name="Yeon J."/>
        </authorList>
    </citation>
    <scope>NUCLEOTIDE SEQUENCE</scope>
    <source>
        <strain evidence="1">KSB-15</strain>
    </source>
</reference>
<dbReference type="AlphaFoldDB" id="A0A8F9TZC0"/>
<evidence type="ECO:0000313" key="1">
    <source>
        <dbReference type="EMBL" id="QYM80282.1"/>
    </source>
</evidence>
<protein>
    <submittedName>
        <fullName evidence="1">Uncharacterized protein</fullName>
    </submittedName>
</protein>
<accession>A0A8F9TZC0</accession>
<dbReference type="RefSeq" id="WP_220165235.1">
    <property type="nucleotide sequence ID" value="NZ_CP080507.1"/>
</dbReference>